<proteinExistence type="predicted"/>
<protein>
    <submittedName>
        <fullName evidence="1">Uncharacterized protein</fullName>
    </submittedName>
</protein>
<reference evidence="1 2" key="1">
    <citation type="submission" date="2023-07" db="EMBL/GenBank/DDBJ databases">
        <title>Comparative genomics of wheat-associated soil bacteria to identify genetic determinants of phenazine resistance.</title>
        <authorList>
            <person name="Mouncey N."/>
        </authorList>
    </citation>
    <scope>NUCLEOTIDE SEQUENCE [LARGE SCALE GENOMIC DNA]</scope>
    <source>
        <strain evidence="1 2">W4I19-2</strain>
    </source>
</reference>
<evidence type="ECO:0000313" key="1">
    <source>
        <dbReference type="EMBL" id="MDQ0688672.1"/>
    </source>
</evidence>
<gene>
    <name evidence="1" type="ORF">QFZ56_007635</name>
</gene>
<comment type="caution">
    <text evidence="1">The sequence shown here is derived from an EMBL/GenBank/DDBJ whole genome shotgun (WGS) entry which is preliminary data.</text>
</comment>
<dbReference type="Proteomes" id="UP001243364">
    <property type="component" value="Unassembled WGS sequence"/>
</dbReference>
<evidence type="ECO:0000313" key="2">
    <source>
        <dbReference type="Proteomes" id="UP001243364"/>
    </source>
</evidence>
<dbReference type="EMBL" id="JAUSYA010000001">
    <property type="protein sequence ID" value="MDQ0688672.1"/>
    <property type="molecule type" value="Genomic_DNA"/>
</dbReference>
<sequence>MTTVRPVVPIIRNGETFPSGVLHGSTARDIARLTDRGLTAVIVPPEAHADWLDELAELVVTRRLVIARTTLPAASLDDFAHWSRTALADTAKAVSGPLLDDMTGIVEQVMATADVGRVMVRVFTEAPTRRCGFHVDTVPPQAPTIGAVRVYNGPTTEYVACDDVLSMAAFYTYLSRRERLSRMAGAGTCSVRAASSAPGRLIAMDEAPSFLRPCAPVHRVPRDATVYFKHIDVRQHWSPHPVTDVWIHRSPMQGVPRLVLNVSPAQPVPARRGRRPEARG</sequence>
<name>A0ABU0QDD8_STRAH</name>
<keyword evidence="2" id="KW-1185">Reference proteome</keyword>
<organism evidence="1 2">
    <name type="scientific">Streptomyces achromogenes</name>
    <dbReference type="NCBI Taxonomy" id="67255"/>
    <lineage>
        <taxon>Bacteria</taxon>
        <taxon>Bacillati</taxon>
        <taxon>Actinomycetota</taxon>
        <taxon>Actinomycetes</taxon>
        <taxon>Kitasatosporales</taxon>
        <taxon>Streptomycetaceae</taxon>
        <taxon>Streptomyces</taxon>
    </lineage>
</organism>
<accession>A0ABU0QDD8</accession>